<proteinExistence type="predicted"/>
<evidence type="ECO:0000256" key="1">
    <source>
        <dbReference type="SAM" id="MobiDB-lite"/>
    </source>
</evidence>
<organism evidence="2 3">
    <name type="scientific">Methylorubrum populi</name>
    <dbReference type="NCBI Taxonomy" id="223967"/>
    <lineage>
        <taxon>Bacteria</taxon>
        <taxon>Pseudomonadati</taxon>
        <taxon>Pseudomonadota</taxon>
        <taxon>Alphaproteobacteria</taxon>
        <taxon>Hyphomicrobiales</taxon>
        <taxon>Methylobacteriaceae</taxon>
        <taxon>Methylorubrum</taxon>
    </lineage>
</organism>
<dbReference type="AlphaFoldDB" id="A0A160PI61"/>
<feature type="compositionally biased region" description="Basic and acidic residues" evidence="1">
    <location>
        <begin position="61"/>
        <end position="84"/>
    </location>
</feature>
<accession>A0A160PI61</accession>
<evidence type="ECO:0000313" key="3">
    <source>
        <dbReference type="Proteomes" id="UP000218288"/>
    </source>
</evidence>
<dbReference type="EMBL" id="AP014809">
    <property type="protein sequence ID" value="BAU92515.1"/>
    <property type="molecule type" value="Genomic_DNA"/>
</dbReference>
<feature type="region of interest" description="Disordered" evidence="1">
    <location>
        <begin position="18"/>
        <end position="84"/>
    </location>
</feature>
<gene>
    <name evidence="2" type="ORF">MPPM_3910</name>
</gene>
<feature type="compositionally biased region" description="Basic and acidic residues" evidence="1">
    <location>
        <begin position="18"/>
        <end position="29"/>
    </location>
</feature>
<dbReference type="Proteomes" id="UP000218288">
    <property type="component" value="Chromosome"/>
</dbReference>
<name>A0A160PI61_9HYPH</name>
<evidence type="ECO:0000313" key="2">
    <source>
        <dbReference type="EMBL" id="BAU92515.1"/>
    </source>
</evidence>
<sequence length="84" mass="9155">MWVRHAFSGLGALLLRAWENDMRKPEKPGTEAGKTQEGGALGNIDEQTGHPGKGTPGATVKPDDNPDPSKDPKPEMPEDRRPKR</sequence>
<protein>
    <submittedName>
        <fullName evidence="2">Uncharacterized protein</fullName>
    </submittedName>
</protein>
<reference evidence="2 3" key="1">
    <citation type="journal article" date="2016" name="Genome Announc.">
        <title>Complete Genome Sequence of Methylobacterium populi P-1M, Isolated from Pink-Pigmented Household Biofilm.</title>
        <authorList>
            <person name="Morohoshi T."/>
            <person name="Ikeda T."/>
        </authorList>
    </citation>
    <scope>NUCLEOTIDE SEQUENCE [LARGE SCALE GENOMIC DNA]</scope>
    <source>
        <strain evidence="2 3">P-1M</strain>
    </source>
</reference>